<dbReference type="RefSeq" id="WP_344129388.1">
    <property type="nucleotide sequence ID" value="NZ_BAAARA010000005.1"/>
</dbReference>
<name>A0ABN3G4M8_9PSEU</name>
<evidence type="ECO:0000256" key="3">
    <source>
        <dbReference type="ARBA" id="ARBA00023163"/>
    </source>
</evidence>
<proteinExistence type="predicted"/>
<dbReference type="CDD" id="cd01392">
    <property type="entry name" value="HTH_LacI"/>
    <property type="match status" value="1"/>
</dbReference>
<dbReference type="Gene3D" id="1.10.260.40">
    <property type="entry name" value="lambda repressor-like DNA-binding domains"/>
    <property type="match status" value="1"/>
</dbReference>
<dbReference type="InterPro" id="IPR000843">
    <property type="entry name" value="HTH_LacI"/>
</dbReference>
<dbReference type="PROSITE" id="PS00356">
    <property type="entry name" value="HTH_LACI_1"/>
    <property type="match status" value="1"/>
</dbReference>
<dbReference type="Pfam" id="PF13377">
    <property type="entry name" value="Peripla_BP_3"/>
    <property type="match status" value="1"/>
</dbReference>
<gene>
    <name evidence="7" type="ORF">GCM10009854_21010</name>
</gene>
<dbReference type="PROSITE" id="PS50932">
    <property type="entry name" value="HTH_LACI_2"/>
    <property type="match status" value="1"/>
</dbReference>
<organism evidence="7 8">
    <name type="scientific">Saccharopolyspora halophila</name>
    <dbReference type="NCBI Taxonomy" id="405551"/>
    <lineage>
        <taxon>Bacteria</taxon>
        <taxon>Bacillati</taxon>
        <taxon>Actinomycetota</taxon>
        <taxon>Actinomycetes</taxon>
        <taxon>Pseudonocardiales</taxon>
        <taxon>Pseudonocardiaceae</taxon>
        <taxon>Saccharopolyspora</taxon>
    </lineage>
</organism>
<evidence type="ECO:0000256" key="4">
    <source>
        <dbReference type="SAM" id="MobiDB-lite"/>
    </source>
</evidence>
<dbReference type="PANTHER" id="PTHR30146:SF153">
    <property type="entry name" value="LACTOSE OPERON REPRESSOR"/>
    <property type="match status" value="1"/>
</dbReference>
<sequence length="343" mass="37268">MRFDWEREARMVSISEVAKDAGVSASTVSYVLSGKRSISAETQRRVETSIRRLGYRPHAGARALASSRTNVLALVMPLRTDIHMPAMMRFVTSVVTAAREHDYDVLLLTSDEGPAGLRRVADSAMADAFLVMEVESDDPRIPVLRELSRPSVLIGVPDDPGGLACVDLDFAAAARRCVAELAEAGHQDIALIGSPPVVYERGTSFAQRFLRGYDDATREHGLRAATRACAPDYDAVGECLEDLLTERPELTGLVVHNEAALGTVLAELRNRGRKVPEDISVVAVGQDAAAHREVPLTTIPLPTEDMVRIAVELSMRALNGSNTPETRLLRPQISPGESVAQRR</sequence>
<keyword evidence="3" id="KW-0804">Transcription</keyword>
<accession>A0ABN3G4M8</accession>
<reference evidence="7 8" key="1">
    <citation type="journal article" date="2019" name="Int. J. Syst. Evol. Microbiol.">
        <title>The Global Catalogue of Microorganisms (GCM) 10K type strain sequencing project: providing services to taxonomists for standard genome sequencing and annotation.</title>
        <authorList>
            <consortium name="The Broad Institute Genomics Platform"/>
            <consortium name="The Broad Institute Genome Sequencing Center for Infectious Disease"/>
            <person name="Wu L."/>
            <person name="Ma J."/>
        </authorList>
    </citation>
    <scope>NUCLEOTIDE SEQUENCE [LARGE SCALE GENOMIC DNA]</scope>
    <source>
        <strain evidence="7 8">JCM 16221</strain>
    </source>
</reference>
<evidence type="ECO:0000313" key="7">
    <source>
        <dbReference type="EMBL" id="GAA2344057.1"/>
    </source>
</evidence>
<dbReference type="Gene3D" id="3.40.50.2300">
    <property type="match status" value="2"/>
</dbReference>
<dbReference type="Proteomes" id="UP001501218">
    <property type="component" value="Unassembled WGS sequence"/>
</dbReference>
<evidence type="ECO:0000313" key="8">
    <source>
        <dbReference type="Proteomes" id="UP001501218"/>
    </source>
</evidence>
<keyword evidence="1" id="KW-0805">Transcription regulation</keyword>
<evidence type="ECO:0000259" key="5">
    <source>
        <dbReference type="PROSITE" id="PS50932"/>
    </source>
</evidence>
<dbReference type="GO" id="GO:0003677">
    <property type="term" value="F:DNA binding"/>
    <property type="evidence" value="ECO:0007669"/>
    <property type="project" value="UniProtKB-KW"/>
</dbReference>
<evidence type="ECO:0000259" key="6">
    <source>
        <dbReference type="PROSITE" id="PS50943"/>
    </source>
</evidence>
<feature type="region of interest" description="Disordered" evidence="4">
    <location>
        <begin position="321"/>
        <end position="343"/>
    </location>
</feature>
<dbReference type="SUPFAM" id="SSF53822">
    <property type="entry name" value="Periplasmic binding protein-like I"/>
    <property type="match status" value="1"/>
</dbReference>
<evidence type="ECO:0000256" key="2">
    <source>
        <dbReference type="ARBA" id="ARBA00023125"/>
    </source>
</evidence>
<feature type="domain" description="HTH cro/C1-type" evidence="6">
    <location>
        <begin position="7"/>
        <end position="42"/>
    </location>
</feature>
<comment type="caution">
    <text evidence="7">The sequence shown here is derived from an EMBL/GenBank/DDBJ whole genome shotgun (WGS) entry which is preliminary data.</text>
</comment>
<dbReference type="InterPro" id="IPR001387">
    <property type="entry name" value="Cro/C1-type_HTH"/>
</dbReference>
<feature type="domain" description="HTH lacI-type" evidence="5">
    <location>
        <begin position="12"/>
        <end position="66"/>
    </location>
</feature>
<dbReference type="CDD" id="cd06267">
    <property type="entry name" value="PBP1_LacI_sugar_binding-like"/>
    <property type="match status" value="1"/>
</dbReference>
<evidence type="ECO:0000256" key="1">
    <source>
        <dbReference type="ARBA" id="ARBA00023015"/>
    </source>
</evidence>
<dbReference type="SUPFAM" id="SSF47413">
    <property type="entry name" value="lambda repressor-like DNA-binding domains"/>
    <property type="match status" value="1"/>
</dbReference>
<protein>
    <submittedName>
        <fullName evidence="7">LacI family DNA-binding transcriptional regulator</fullName>
    </submittedName>
</protein>
<dbReference type="SMART" id="SM00354">
    <property type="entry name" value="HTH_LACI"/>
    <property type="match status" value="1"/>
</dbReference>
<dbReference type="Pfam" id="PF00356">
    <property type="entry name" value="LacI"/>
    <property type="match status" value="1"/>
</dbReference>
<keyword evidence="8" id="KW-1185">Reference proteome</keyword>
<dbReference type="InterPro" id="IPR010982">
    <property type="entry name" value="Lambda_DNA-bd_dom_sf"/>
</dbReference>
<keyword evidence="2 7" id="KW-0238">DNA-binding</keyword>
<dbReference type="InterPro" id="IPR046335">
    <property type="entry name" value="LacI/GalR-like_sensor"/>
</dbReference>
<dbReference type="EMBL" id="BAAARA010000005">
    <property type="protein sequence ID" value="GAA2344057.1"/>
    <property type="molecule type" value="Genomic_DNA"/>
</dbReference>
<dbReference type="PANTHER" id="PTHR30146">
    <property type="entry name" value="LACI-RELATED TRANSCRIPTIONAL REPRESSOR"/>
    <property type="match status" value="1"/>
</dbReference>
<dbReference type="PROSITE" id="PS50943">
    <property type="entry name" value="HTH_CROC1"/>
    <property type="match status" value="1"/>
</dbReference>
<dbReference type="InterPro" id="IPR028082">
    <property type="entry name" value="Peripla_BP_I"/>
</dbReference>